<dbReference type="OrthoDB" id="9787933at2"/>
<name>A0A1H5CCU9_9NOCA</name>
<gene>
    <name evidence="2" type="ORF">SAMN04490239_9117</name>
</gene>
<dbReference type="InterPro" id="IPR029058">
    <property type="entry name" value="AB_hydrolase_fold"/>
</dbReference>
<dbReference type="AlphaFoldDB" id="A0A1H5CCU9"/>
<dbReference type="RefSeq" id="WP_072943417.1">
    <property type="nucleotide sequence ID" value="NZ_FNSV01000005.1"/>
</dbReference>
<dbReference type="PANTHER" id="PTHR46623">
    <property type="entry name" value="CARBOXYMETHYLENEBUTENOLIDASE-RELATED"/>
    <property type="match status" value="1"/>
</dbReference>
<feature type="domain" description="Dienelactone hydrolase" evidence="1">
    <location>
        <begin position="18"/>
        <end position="231"/>
    </location>
</feature>
<protein>
    <submittedName>
        <fullName evidence="2">Dienelactone hydrolase</fullName>
    </submittedName>
</protein>
<dbReference type="EMBL" id="FNSV01000005">
    <property type="protein sequence ID" value="SED64351.1"/>
    <property type="molecule type" value="Genomic_DNA"/>
</dbReference>
<dbReference type="Pfam" id="PF01738">
    <property type="entry name" value="DLH"/>
    <property type="match status" value="1"/>
</dbReference>
<dbReference type="Gene3D" id="3.40.50.1820">
    <property type="entry name" value="alpha/beta hydrolase"/>
    <property type="match status" value="1"/>
</dbReference>
<evidence type="ECO:0000313" key="3">
    <source>
        <dbReference type="Proteomes" id="UP000183561"/>
    </source>
</evidence>
<dbReference type="GO" id="GO:0016787">
    <property type="term" value="F:hydrolase activity"/>
    <property type="evidence" value="ECO:0007669"/>
    <property type="project" value="UniProtKB-KW"/>
</dbReference>
<dbReference type="Proteomes" id="UP000183561">
    <property type="component" value="Unassembled WGS sequence"/>
</dbReference>
<dbReference type="InterPro" id="IPR002925">
    <property type="entry name" value="Dienelactn_hydro"/>
</dbReference>
<accession>A0A1H5CCU9</accession>
<evidence type="ECO:0000259" key="1">
    <source>
        <dbReference type="Pfam" id="PF01738"/>
    </source>
</evidence>
<proteinExistence type="predicted"/>
<sequence>MILTSTVRLTAGDGHTVRAYSAGPETRHHRGGIVLLHEIFGINRYMRTMAEIFAAQGFQALVPDLFARQEADVELDYTGEDFTHAIELRDNLDLSTAGLDISAAVQWLRRSDWGNGRVGALGYCLGGGLAILAAASTDVDTAVSYYGVGVQDRLEVAEQIDVPVLFHFAENDHYCPPEARTAIAEAFAGNPEAEFYRYPGANHAFATFGRDTFDSEATDLAFERTLLHLQRWLD</sequence>
<evidence type="ECO:0000313" key="2">
    <source>
        <dbReference type="EMBL" id="SED64351.1"/>
    </source>
</evidence>
<reference evidence="3" key="1">
    <citation type="submission" date="2016-10" db="EMBL/GenBank/DDBJ databases">
        <authorList>
            <person name="Varghese N."/>
            <person name="Submissions S."/>
        </authorList>
    </citation>
    <scope>NUCLEOTIDE SEQUENCE [LARGE SCALE GENOMIC DNA]</scope>
    <source>
        <strain evidence="3">DSM 44498</strain>
    </source>
</reference>
<keyword evidence="2" id="KW-0378">Hydrolase</keyword>
<keyword evidence="3" id="KW-1185">Reference proteome</keyword>
<dbReference type="SUPFAM" id="SSF53474">
    <property type="entry name" value="alpha/beta-Hydrolases"/>
    <property type="match status" value="1"/>
</dbReference>
<dbReference type="PANTHER" id="PTHR46623:SF6">
    <property type="entry name" value="ALPHA_BETA-HYDROLASES SUPERFAMILY PROTEIN"/>
    <property type="match status" value="1"/>
</dbReference>
<dbReference type="InterPro" id="IPR051049">
    <property type="entry name" value="Dienelactone_hydrolase-like"/>
</dbReference>
<organism evidence="2 3">
    <name type="scientific">Rhodococcus koreensis</name>
    <dbReference type="NCBI Taxonomy" id="99653"/>
    <lineage>
        <taxon>Bacteria</taxon>
        <taxon>Bacillati</taxon>
        <taxon>Actinomycetota</taxon>
        <taxon>Actinomycetes</taxon>
        <taxon>Mycobacteriales</taxon>
        <taxon>Nocardiaceae</taxon>
        <taxon>Rhodococcus</taxon>
    </lineage>
</organism>